<reference evidence="5" key="2">
    <citation type="submission" date="2015-01" db="EMBL/GenBank/DDBJ databases">
        <title>Evolutionary Origins and Diversification of the Mycorrhizal Mutualists.</title>
        <authorList>
            <consortium name="DOE Joint Genome Institute"/>
            <consortium name="Mycorrhizal Genomics Consortium"/>
            <person name="Kohler A."/>
            <person name="Kuo A."/>
            <person name="Nagy L.G."/>
            <person name="Floudas D."/>
            <person name="Copeland A."/>
            <person name="Barry K.W."/>
            <person name="Cichocki N."/>
            <person name="Veneault-Fourrey C."/>
            <person name="LaButti K."/>
            <person name="Lindquist E.A."/>
            <person name="Lipzen A."/>
            <person name="Lundell T."/>
            <person name="Morin E."/>
            <person name="Murat C."/>
            <person name="Riley R."/>
            <person name="Ohm R."/>
            <person name="Sun H."/>
            <person name="Tunlid A."/>
            <person name="Henrissat B."/>
            <person name="Grigoriev I.V."/>
            <person name="Hibbett D.S."/>
            <person name="Martin F."/>
        </authorList>
    </citation>
    <scope>NUCLEOTIDE SEQUENCE [LARGE SCALE GENOMIC DNA]</scope>
    <source>
        <strain evidence="5">Foug A</strain>
    </source>
</reference>
<dbReference type="STRING" id="1036808.A0A0C3A7S6"/>
<name>A0A0C3A7S6_9AGAM</name>
<dbReference type="AlphaFoldDB" id="A0A0C3A7S6"/>
<feature type="chain" id="PRO_5002175214" description="Yeast cell wall synthesis Kre9/Knh1-like N-terminal domain-containing protein" evidence="2">
    <location>
        <begin position="24"/>
        <end position="131"/>
    </location>
</feature>
<evidence type="ECO:0000256" key="1">
    <source>
        <dbReference type="ARBA" id="ARBA00022729"/>
    </source>
</evidence>
<feature type="signal peptide" evidence="2">
    <location>
        <begin position="1"/>
        <end position="23"/>
    </location>
</feature>
<dbReference type="EMBL" id="KN822006">
    <property type="protein sequence ID" value="KIM69753.1"/>
    <property type="molecule type" value="Genomic_DNA"/>
</dbReference>
<evidence type="ECO:0000313" key="4">
    <source>
        <dbReference type="EMBL" id="KIM69753.1"/>
    </source>
</evidence>
<protein>
    <recommendedName>
        <fullName evidence="3">Yeast cell wall synthesis Kre9/Knh1-like N-terminal domain-containing protein</fullName>
    </recommendedName>
</protein>
<dbReference type="OrthoDB" id="2317741at2759"/>
<dbReference type="Proteomes" id="UP000053989">
    <property type="component" value="Unassembled WGS sequence"/>
</dbReference>
<sequence length="131" mass="13945">MLVCTHLLSFLLAGLSLFSLVSAHPITSRDVWVPSILSPNSTSVWVVGGNYTVTWNTTNPPSQVTNPQGEIFLRQGNATQAKPIKTGFPLSAGEVQVTVPDVTPGIYCIVLFGDSGNWSQNFTITAPSATP</sequence>
<accession>A0A0C3A7S6</accession>
<dbReference type="Pfam" id="PF10342">
    <property type="entry name" value="Kre9_KNH"/>
    <property type="match status" value="1"/>
</dbReference>
<proteinExistence type="predicted"/>
<keyword evidence="5" id="KW-1185">Reference proteome</keyword>
<evidence type="ECO:0000256" key="2">
    <source>
        <dbReference type="SAM" id="SignalP"/>
    </source>
</evidence>
<organism evidence="4 5">
    <name type="scientific">Scleroderma citrinum Foug A</name>
    <dbReference type="NCBI Taxonomy" id="1036808"/>
    <lineage>
        <taxon>Eukaryota</taxon>
        <taxon>Fungi</taxon>
        <taxon>Dikarya</taxon>
        <taxon>Basidiomycota</taxon>
        <taxon>Agaricomycotina</taxon>
        <taxon>Agaricomycetes</taxon>
        <taxon>Agaricomycetidae</taxon>
        <taxon>Boletales</taxon>
        <taxon>Sclerodermatineae</taxon>
        <taxon>Sclerodermataceae</taxon>
        <taxon>Scleroderma</taxon>
    </lineage>
</organism>
<gene>
    <name evidence="4" type="ORF">SCLCIDRAFT_1208268</name>
</gene>
<evidence type="ECO:0000259" key="3">
    <source>
        <dbReference type="Pfam" id="PF10342"/>
    </source>
</evidence>
<dbReference type="InterPro" id="IPR018466">
    <property type="entry name" value="Kre9/Knh1-like_N"/>
</dbReference>
<feature type="domain" description="Yeast cell wall synthesis Kre9/Knh1-like N-terminal" evidence="3">
    <location>
        <begin position="38"/>
        <end position="124"/>
    </location>
</feature>
<keyword evidence="1 2" id="KW-0732">Signal</keyword>
<evidence type="ECO:0000313" key="5">
    <source>
        <dbReference type="Proteomes" id="UP000053989"/>
    </source>
</evidence>
<reference evidence="4 5" key="1">
    <citation type="submission" date="2014-04" db="EMBL/GenBank/DDBJ databases">
        <authorList>
            <consortium name="DOE Joint Genome Institute"/>
            <person name="Kuo A."/>
            <person name="Kohler A."/>
            <person name="Nagy L.G."/>
            <person name="Floudas D."/>
            <person name="Copeland A."/>
            <person name="Barry K.W."/>
            <person name="Cichocki N."/>
            <person name="Veneault-Fourrey C."/>
            <person name="LaButti K."/>
            <person name="Lindquist E.A."/>
            <person name="Lipzen A."/>
            <person name="Lundell T."/>
            <person name="Morin E."/>
            <person name="Murat C."/>
            <person name="Sun H."/>
            <person name="Tunlid A."/>
            <person name="Henrissat B."/>
            <person name="Grigoriev I.V."/>
            <person name="Hibbett D.S."/>
            <person name="Martin F."/>
            <person name="Nordberg H.P."/>
            <person name="Cantor M.N."/>
            <person name="Hua S.X."/>
        </authorList>
    </citation>
    <scope>NUCLEOTIDE SEQUENCE [LARGE SCALE GENOMIC DNA]</scope>
    <source>
        <strain evidence="4 5">Foug A</strain>
    </source>
</reference>
<dbReference type="HOGENOM" id="CLU_083660_2_1_1"/>
<dbReference type="InParanoid" id="A0A0C3A7S6"/>